<keyword evidence="11" id="KW-1185">Reference proteome</keyword>
<dbReference type="PANTHER" id="PTHR41533:SF2">
    <property type="entry name" value="BLR7131 PROTEIN"/>
    <property type="match status" value="1"/>
</dbReference>
<feature type="chain" id="PRO_5045395362" description="L,D-TPase catalytic domain-containing protein" evidence="8">
    <location>
        <begin position="36"/>
        <end position="432"/>
    </location>
</feature>
<protein>
    <recommendedName>
        <fullName evidence="9">L,D-TPase catalytic domain-containing protein</fullName>
    </recommendedName>
</protein>
<evidence type="ECO:0000256" key="8">
    <source>
        <dbReference type="SAM" id="SignalP"/>
    </source>
</evidence>
<dbReference type="Pfam" id="PF03734">
    <property type="entry name" value="YkuD"/>
    <property type="match status" value="1"/>
</dbReference>
<evidence type="ECO:0000256" key="2">
    <source>
        <dbReference type="ARBA" id="ARBA00005992"/>
    </source>
</evidence>
<dbReference type="InterPro" id="IPR005490">
    <property type="entry name" value="LD_TPept_cat_dom"/>
</dbReference>
<feature type="signal peptide" evidence="8">
    <location>
        <begin position="1"/>
        <end position="35"/>
    </location>
</feature>
<dbReference type="InterPro" id="IPR045380">
    <property type="entry name" value="LD_TPept_scaffold_dom"/>
</dbReference>
<evidence type="ECO:0000313" key="10">
    <source>
        <dbReference type="EMBL" id="GLR47882.1"/>
    </source>
</evidence>
<evidence type="ECO:0000256" key="1">
    <source>
        <dbReference type="ARBA" id="ARBA00004752"/>
    </source>
</evidence>
<dbReference type="PANTHER" id="PTHR41533">
    <property type="entry name" value="L,D-TRANSPEPTIDASE HI_1667-RELATED"/>
    <property type="match status" value="1"/>
</dbReference>
<feature type="active site" description="Nucleophile" evidence="7">
    <location>
        <position position="359"/>
    </location>
</feature>
<sequence>MNHLRNLSGFRAGRFMRPALVCAALLAATTPLAPAAASASIATTAAAQGGSLFFGARSGEAANELIRLLDSAKVDGLNPKRYKSRDLSRFARAAFGGDANAVARADRALSDAFVRYAQDLRRAPNIGVIYVDNELRPQAPSAAALLQGAAAAPDLAAYMRNMGWMHPYYAQLRRQLTDNRLDPRTRGLVQVNLQRVRSLPASGRYVLVNTAAQRLFMIDNNQTVDMMRVVVGKPIYPTPMMAAYIRYASLRPYWNVPSDLAAERIAPNVVKGGLPYLKAKGYQVLSDWSDKAKIVNPASVDWAAVAAGRKEVRLRQLPGPSNSMGDMKFMFPNAQGIYLHDTPQDELFGEASRLFSGGCVRLEAASRLGAWLYGKPLRPKGAAPEQKVPLATPVPVYLTYLTAVPSGNEVAVYDDIYKRDTMPGPRAKLARG</sequence>
<evidence type="ECO:0000256" key="3">
    <source>
        <dbReference type="ARBA" id="ARBA00022679"/>
    </source>
</evidence>
<name>A0ABQ5Z7D1_9SPHN</name>
<accession>A0ABQ5Z7D1</accession>
<dbReference type="Proteomes" id="UP001156703">
    <property type="component" value="Unassembled WGS sequence"/>
</dbReference>
<feature type="domain" description="L,D-TPase catalytic" evidence="9">
    <location>
        <begin position="204"/>
        <end position="397"/>
    </location>
</feature>
<keyword evidence="6 7" id="KW-0961">Cell wall biogenesis/degradation</keyword>
<dbReference type="Pfam" id="PF20142">
    <property type="entry name" value="Scaffold"/>
    <property type="match status" value="1"/>
</dbReference>
<keyword evidence="4 7" id="KW-0133">Cell shape</keyword>
<dbReference type="CDD" id="cd16913">
    <property type="entry name" value="YkuD_like"/>
    <property type="match status" value="1"/>
</dbReference>
<comment type="similarity">
    <text evidence="2">Belongs to the YkuD family.</text>
</comment>
<dbReference type="EMBL" id="BSOO01000015">
    <property type="protein sequence ID" value="GLR47882.1"/>
    <property type="molecule type" value="Genomic_DNA"/>
</dbReference>
<dbReference type="PROSITE" id="PS52029">
    <property type="entry name" value="LD_TPASE"/>
    <property type="match status" value="1"/>
</dbReference>
<dbReference type="InterPro" id="IPR038063">
    <property type="entry name" value="Transpep_catalytic_dom"/>
</dbReference>
<evidence type="ECO:0000313" key="11">
    <source>
        <dbReference type="Proteomes" id="UP001156703"/>
    </source>
</evidence>
<evidence type="ECO:0000256" key="5">
    <source>
        <dbReference type="ARBA" id="ARBA00022984"/>
    </source>
</evidence>
<evidence type="ECO:0000256" key="6">
    <source>
        <dbReference type="ARBA" id="ARBA00023316"/>
    </source>
</evidence>
<dbReference type="InterPro" id="IPR052905">
    <property type="entry name" value="LD-transpeptidase_YkuD-like"/>
</dbReference>
<evidence type="ECO:0000256" key="7">
    <source>
        <dbReference type="PROSITE-ProRule" id="PRU01373"/>
    </source>
</evidence>
<keyword evidence="5 7" id="KW-0573">Peptidoglycan synthesis</keyword>
<gene>
    <name evidence="10" type="ORF">GCM10007925_15950</name>
</gene>
<evidence type="ECO:0000259" key="9">
    <source>
        <dbReference type="PROSITE" id="PS52029"/>
    </source>
</evidence>
<organism evidence="10 11">
    <name type="scientific">Sphingomonas astaxanthinifaciens DSM 22298</name>
    <dbReference type="NCBI Taxonomy" id="1123267"/>
    <lineage>
        <taxon>Bacteria</taxon>
        <taxon>Pseudomonadati</taxon>
        <taxon>Pseudomonadota</taxon>
        <taxon>Alphaproteobacteria</taxon>
        <taxon>Sphingomonadales</taxon>
        <taxon>Sphingomonadaceae</taxon>
        <taxon>Sphingomonas</taxon>
    </lineage>
</organism>
<reference evidence="11" key="1">
    <citation type="journal article" date="2019" name="Int. J. Syst. Evol. Microbiol.">
        <title>The Global Catalogue of Microorganisms (GCM) 10K type strain sequencing project: providing services to taxonomists for standard genome sequencing and annotation.</title>
        <authorList>
            <consortium name="The Broad Institute Genomics Platform"/>
            <consortium name="The Broad Institute Genome Sequencing Center for Infectious Disease"/>
            <person name="Wu L."/>
            <person name="Ma J."/>
        </authorList>
    </citation>
    <scope>NUCLEOTIDE SEQUENCE [LARGE SCALE GENOMIC DNA]</scope>
    <source>
        <strain evidence="11">NBRC 102146</strain>
    </source>
</reference>
<dbReference type="SUPFAM" id="SSF141523">
    <property type="entry name" value="L,D-transpeptidase catalytic domain-like"/>
    <property type="match status" value="1"/>
</dbReference>
<keyword evidence="8" id="KW-0732">Signal</keyword>
<feature type="active site" description="Proton donor/acceptor" evidence="7">
    <location>
        <position position="340"/>
    </location>
</feature>
<evidence type="ECO:0000256" key="4">
    <source>
        <dbReference type="ARBA" id="ARBA00022960"/>
    </source>
</evidence>
<comment type="caution">
    <text evidence="10">The sequence shown here is derived from an EMBL/GenBank/DDBJ whole genome shotgun (WGS) entry which is preliminary data.</text>
</comment>
<proteinExistence type="inferred from homology"/>
<comment type="pathway">
    <text evidence="1 7">Cell wall biogenesis; peptidoglycan biosynthesis.</text>
</comment>
<dbReference type="Gene3D" id="2.40.440.10">
    <property type="entry name" value="L,D-transpeptidase catalytic domain-like"/>
    <property type="match status" value="1"/>
</dbReference>
<keyword evidence="3" id="KW-0808">Transferase</keyword>